<feature type="transmembrane region" description="Helical" evidence="1">
    <location>
        <begin position="38"/>
        <end position="62"/>
    </location>
</feature>
<accession>A0ABS8CGK7</accession>
<comment type="caution">
    <text evidence="2">The sequence shown here is derived from an EMBL/GenBank/DDBJ whole genome shotgun (WGS) entry which is preliminary data.</text>
</comment>
<keyword evidence="3" id="KW-1185">Reference proteome</keyword>
<dbReference type="RefSeq" id="WP_226933400.1">
    <property type="nucleotide sequence ID" value="NZ_JACDXX010000001.1"/>
</dbReference>
<feature type="transmembrane region" description="Helical" evidence="1">
    <location>
        <begin position="68"/>
        <end position="83"/>
    </location>
</feature>
<proteinExistence type="predicted"/>
<evidence type="ECO:0000256" key="1">
    <source>
        <dbReference type="SAM" id="Phobius"/>
    </source>
</evidence>
<keyword evidence="1" id="KW-0472">Membrane</keyword>
<gene>
    <name evidence="2" type="ORF">H0485_00715</name>
</gene>
<name>A0ABS8CGK7_9RHOB</name>
<organism evidence="2 3">
    <name type="scientific">Pseudogemmobacter faecipullorum</name>
    <dbReference type="NCBI Taxonomy" id="2755041"/>
    <lineage>
        <taxon>Bacteria</taxon>
        <taxon>Pseudomonadati</taxon>
        <taxon>Pseudomonadota</taxon>
        <taxon>Alphaproteobacteria</taxon>
        <taxon>Rhodobacterales</taxon>
        <taxon>Paracoccaceae</taxon>
        <taxon>Pseudogemmobacter</taxon>
    </lineage>
</organism>
<dbReference type="Proteomes" id="UP001198571">
    <property type="component" value="Unassembled WGS sequence"/>
</dbReference>
<evidence type="ECO:0000313" key="3">
    <source>
        <dbReference type="Proteomes" id="UP001198571"/>
    </source>
</evidence>
<feature type="transmembrane region" description="Helical" evidence="1">
    <location>
        <begin position="88"/>
        <end position="106"/>
    </location>
</feature>
<dbReference type="InterPro" id="IPR008407">
    <property type="entry name" value="Brnchd-chn_aa_trnsp_AzlD"/>
</dbReference>
<evidence type="ECO:0000313" key="2">
    <source>
        <dbReference type="EMBL" id="MCB5408528.1"/>
    </source>
</evidence>
<sequence>MNTDLLLVALMAGLANWGFRALPILLMRGEARPGGIFAAFLASTGPAAIATLVVASLLPQLWPEQKDPLPLAAGVVVTVLVFLPRRSVVAATLAGAFACGLAYAALHGGL</sequence>
<feature type="transmembrane region" description="Helical" evidence="1">
    <location>
        <begin position="6"/>
        <end position="26"/>
    </location>
</feature>
<protein>
    <submittedName>
        <fullName evidence="2">AzlD domain-containing protein</fullName>
    </submittedName>
</protein>
<keyword evidence="1" id="KW-0812">Transmembrane</keyword>
<dbReference type="Pfam" id="PF05437">
    <property type="entry name" value="AzlD"/>
    <property type="match status" value="1"/>
</dbReference>
<reference evidence="2 3" key="1">
    <citation type="submission" date="2020-07" db="EMBL/GenBank/DDBJ databases">
        <title>Pseudogemmobacter sp. nov., isolated from poultry manure in Taiwan.</title>
        <authorList>
            <person name="Lin S.-Y."/>
            <person name="Tang Y.-S."/>
            <person name="Young C.-C."/>
        </authorList>
    </citation>
    <scope>NUCLEOTIDE SEQUENCE [LARGE SCALE GENOMIC DNA]</scope>
    <source>
        <strain evidence="2 3">CC-YST710</strain>
    </source>
</reference>
<keyword evidence="1" id="KW-1133">Transmembrane helix</keyword>
<dbReference type="EMBL" id="JACDXX010000001">
    <property type="protein sequence ID" value="MCB5408528.1"/>
    <property type="molecule type" value="Genomic_DNA"/>
</dbReference>